<sequence length="141" mass="16174">MQLTRLIYASTHEGMVFEAIDQILQKSRVSNERDGITGALIVGERSFLQLLEGDRTAVAKCFMRIVLDDRHRDIQILCAGDAKDRFFHEWTMHLIKASRIKEEILSRYLIDGAFDPVRMSEFAIRDLCRTLSAGDWDKLAA</sequence>
<accession>A0A0A0HDZ3</accession>
<feature type="domain" description="BLUF" evidence="1">
    <location>
        <begin position="3"/>
        <end position="93"/>
    </location>
</feature>
<comment type="caution">
    <text evidence="2">The sequence shown here is derived from an EMBL/GenBank/DDBJ whole genome shotgun (WGS) entry which is preliminary data.</text>
</comment>
<evidence type="ECO:0000313" key="3">
    <source>
        <dbReference type="Proteomes" id="UP000030021"/>
    </source>
</evidence>
<dbReference type="GO" id="GO:0009882">
    <property type="term" value="F:blue light photoreceptor activity"/>
    <property type="evidence" value="ECO:0007669"/>
    <property type="project" value="InterPro"/>
</dbReference>
<dbReference type="InterPro" id="IPR007024">
    <property type="entry name" value="BLUF_domain"/>
</dbReference>
<dbReference type="Pfam" id="PF04940">
    <property type="entry name" value="BLUF"/>
    <property type="match status" value="1"/>
</dbReference>
<dbReference type="SMART" id="SM01034">
    <property type="entry name" value="BLUF"/>
    <property type="match status" value="1"/>
</dbReference>
<proteinExistence type="predicted"/>
<dbReference type="PROSITE" id="PS50925">
    <property type="entry name" value="BLUF"/>
    <property type="match status" value="1"/>
</dbReference>
<dbReference type="RefSeq" id="WP_052115440.1">
    <property type="nucleotide sequence ID" value="NZ_KN293990.1"/>
</dbReference>
<dbReference type="AlphaFoldDB" id="A0A0A0HDZ3"/>
<dbReference type="EMBL" id="AONH01000026">
    <property type="protein sequence ID" value="KGM85922.1"/>
    <property type="molecule type" value="Genomic_DNA"/>
</dbReference>
<dbReference type="GO" id="GO:0071949">
    <property type="term" value="F:FAD binding"/>
    <property type="evidence" value="ECO:0007669"/>
    <property type="project" value="InterPro"/>
</dbReference>
<name>A0A0A0HDZ3_9RHOB</name>
<dbReference type="Proteomes" id="UP000030021">
    <property type="component" value="Unassembled WGS sequence"/>
</dbReference>
<dbReference type="PATRIC" id="fig|1288298.3.peg.4248"/>
<reference evidence="2 3" key="1">
    <citation type="submission" date="2013-01" db="EMBL/GenBank/DDBJ databases">
        <authorList>
            <person name="Fiebig A."/>
            <person name="Goeker M."/>
            <person name="Klenk H.-P.P."/>
        </authorList>
    </citation>
    <scope>NUCLEOTIDE SEQUENCE [LARGE SCALE GENOMIC DNA]</scope>
    <source>
        <strain evidence="2 3">DSM 17069</strain>
    </source>
</reference>
<dbReference type="eggNOG" id="COG5001">
    <property type="taxonomic scope" value="Bacteria"/>
</dbReference>
<dbReference type="InterPro" id="IPR036046">
    <property type="entry name" value="Acylphosphatase-like_dom_sf"/>
</dbReference>
<gene>
    <name evidence="2" type="ORF">rosmuc_04258</name>
</gene>
<dbReference type="SUPFAM" id="SSF54975">
    <property type="entry name" value="Acylphosphatase/BLUF domain-like"/>
    <property type="match status" value="1"/>
</dbReference>
<dbReference type="HOGENOM" id="CLU_097099_1_1_5"/>
<evidence type="ECO:0000259" key="1">
    <source>
        <dbReference type="PROSITE" id="PS50925"/>
    </source>
</evidence>
<dbReference type="Gene3D" id="3.30.70.100">
    <property type="match status" value="1"/>
</dbReference>
<evidence type="ECO:0000313" key="2">
    <source>
        <dbReference type="EMBL" id="KGM85922.1"/>
    </source>
</evidence>
<protein>
    <submittedName>
        <fullName evidence="2">Sensors of blue-light using FAD</fullName>
    </submittedName>
</protein>
<organism evidence="2 3">
    <name type="scientific">Roseovarius mucosus DSM 17069</name>
    <dbReference type="NCBI Taxonomy" id="1288298"/>
    <lineage>
        <taxon>Bacteria</taxon>
        <taxon>Pseudomonadati</taxon>
        <taxon>Pseudomonadota</taxon>
        <taxon>Alphaproteobacteria</taxon>
        <taxon>Rhodobacterales</taxon>
        <taxon>Roseobacteraceae</taxon>
        <taxon>Roseovarius</taxon>
    </lineage>
</organism>